<keyword evidence="1" id="KW-0732">Signal</keyword>
<protein>
    <submittedName>
        <fullName evidence="2">Uncharacterized protein</fullName>
    </submittedName>
</protein>
<evidence type="ECO:0000313" key="3">
    <source>
        <dbReference type="Proteomes" id="UP000190130"/>
    </source>
</evidence>
<evidence type="ECO:0000256" key="1">
    <source>
        <dbReference type="SAM" id="SignalP"/>
    </source>
</evidence>
<reference evidence="2 3" key="1">
    <citation type="submission" date="2017-02" db="EMBL/GenBank/DDBJ databases">
        <authorList>
            <person name="Peterson S.W."/>
        </authorList>
    </citation>
    <scope>NUCLEOTIDE SEQUENCE [LARGE SCALE GENOMIC DNA]</scope>
    <source>
        <strain evidence="2 3">DSM 9653</strain>
    </source>
</reference>
<feature type="chain" id="PRO_5013341207" evidence="1">
    <location>
        <begin position="23"/>
        <end position="102"/>
    </location>
</feature>
<sequence length="102" mass="12108">MRRFIILAALFAGAAGLSPASASEALPSAFEKQLDRLPVEFARHTREHRMAEIEWNMRRQDRWRHRYRDDGYGYGYGRRYGGPPPWAPAYGYRRQYRDWVDD</sequence>
<dbReference type="EMBL" id="FUYX01000001">
    <property type="protein sequence ID" value="SKB32298.1"/>
    <property type="molecule type" value="Genomic_DNA"/>
</dbReference>
<proteinExistence type="predicted"/>
<gene>
    <name evidence="2" type="ORF">SAMN05660750_00044</name>
</gene>
<organism evidence="2 3">
    <name type="scientific">Bosea thiooxidans</name>
    <dbReference type="NCBI Taxonomy" id="53254"/>
    <lineage>
        <taxon>Bacteria</taxon>
        <taxon>Pseudomonadati</taxon>
        <taxon>Pseudomonadota</taxon>
        <taxon>Alphaproteobacteria</taxon>
        <taxon>Hyphomicrobiales</taxon>
        <taxon>Boseaceae</taxon>
        <taxon>Bosea</taxon>
    </lineage>
</organism>
<name>A0A1T5ABG5_9HYPH</name>
<evidence type="ECO:0000313" key="2">
    <source>
        <dbReference type="EMBL" id="SKB32298.1"/>
    </source>
</evidence>
<accession>A0A1T5ABG5</accession>
<feature type="signal peptide" evidence="1">
    <location>
        <begin position="1"/>
        <end position="22"/>
    </location>
</feature>
<dbReference type="Proteomes" id="UP000190130">
    <property type="component" value="Unassembled WGS sequence"/>
</dbReference>
<dbReference type="RefSeq" id="WP_139384202.1">
    <property type="nucleotide sequence ID" value="NZ_FUYX01000001.1"/>
</dbReference>
<dbReference type="AlphaFoldDB" id="A0A1T5ABG5"/>